<evidence type="ECO:0000256" key="1">
    <source>
        <dbReference type="SAM" id="Coils"/>
    </source>
</evidence>
<accession>A0A151AUJ1</accession>
<dbReference type="AlphaFoldDB" id="A0A151AUJ1"/>
<dbReference type="RefSeq" id="WP_062285252.1">
    <property type="nucleotide sequence ID" value="NZ_LTBC01000013.1"/>
</dbReference>
<keyword evidence="1" id="KW-0175">Coiled coil</keyword>
<keyword evidence="3" id="KW-1185">Reference proteome</keyword>
<organism evidence="2 3">
    <name type="scientific">Moorella mulderi DSM 14980</name>
    <dbReference type="NCBI Taxonomy" id="1122241"/>
    <lineage>
        <taxon>Bacteria</taxon>
        <taxon>Bacillati</taxon>
        <taxon>Bacillota</taxon>
        <taxon>Clostridia</taxon>
        <taxon>Neomoorellales</taxon>
        <taxon>Neomoorellaceae</taxon>
        <taxon>Neomoorella</taxon>
    </lineage>
</organism>
<reference evidence="2 3" key="1">
    <citation type="submission" date="2016-02" db="EMBL/GenBank/DDBJ databases">
        <title>Genome sequence of Moorella mulderi DSM 14980.</title>
        <authorList>
            <person name="Poehlein A."/>
            <person name="Daniel R."/>
        </authorList>
    </citation>
    <scope>NUCLEOTIDE SEQUENCE [LARGE SCALE GENOMIC DNA]</scope>
    <source>
        <strain evidence="2 3">DSM 14980</strain>
    </source>
</reference>
<dbReference type="PATRIC" id="fig|1122241.3.peg.2626"/>
<evidence type="ECO:0000313" key="2">
    <source>
        <dbReference type="EMBL" id="KYH31233.1"/>
    </source>
</evidence>
<protein>
    <submittedName>
        <fullName evidence="2">Uncharacterized protein</fullName>
    </submittedName>
</protein>
<proteinExistence type="predicted"/>
<comment type="caution">
    <text evidence="2">The sequence shown here is derived from an EMBL/GenBank/DDBJ whole genome shotgun (WGS) entry which is preliminary data.</text>
</comment>
<name>A0A151AUJ1_9FIRM</name>
<feature type="coiled-coil region" evidence="1">
    <location>
        <begin position="7"/>
        <end position="68"/>
    </location>
</feature>
<evidence type="ECO:0000313" key="3">
    <source>
        <dbReference type="Proteomes" id="UP000075670"/>
    </source>
</evidence>
<dbReference type="Proteomes" id="UP000075670">
    <property type="component" value="Unassembled WGS sequence"/>
</dbReference>
<gene>
    <name evidence="2" type="ORF">MOMUL_24640</name>
</gene>
<dbReference type="EMBL" id="LTBC01000013">
    <property type="protein sequence ID" value="KYH31233.1"/>
    <property type="molecule type" value="Genomic_DNA"/>
</dbReference>
<sequence>MSPNAIKDKGGINLATLQERINQLQAEIADLKRRFPAHSLKPAMFQQLEDLEEELEKLLQQQNEEQLHPNS</sequence>